<dbReference type="GO" id="GO:0030008">
    <property type="term" value="C:TRAPP complex"/>
    <property type="evidence" value="ECO:0007669"/>
    <property type="project" value="UniProtKB-UniRule"/>
</dbReference>
<dbReference type="Proteomes" id="UP000249293">
    <property type="component" value="Chromosome 2"/>
</dbReference>
<dbReference type="SUPFAM" id="SSF64356">
    <property type="entry name" value="SNARE-like"/>
    <property type="match status" value="1"/>
</dbReference>
<evidence type="ECO:0000256" key="4">
    <source>
        <dbReference type="ARBA" id="ARBA00022892"/>
    </source>
</evidence>
<proteinExistence type="inferred from homology"/>
<evidence type="ECO:0000256" key="1">
    <source>
        <dbReference type="ARBA" id="ARBA00004555"/>
    </source>
</evidence>
<dbReference type="GeneID" id="40383474"/>
<dbReference type="OrthoDB" id="246406at2759"/>
<keyword evidence="5 7" id="KW-0333">Golgi apparatus</keyword>
<dbReference type="RefSeq" id="XP_029321186.1">
    <property type="nucleotide sequence ID" value="XM_029465327.1"/>
</dbReference>
<dbReference type="Pfam" id="PF04099">
    <property type="entry name" value="Sybindin"/>
    <property type="match status" value="2"/>
</dbReference>
<dbReference type="PANTHER" id="PTHR23249">
    <property type="entry name" value="TRAFFICKING PROTEIN PARTICLE COMPLEX SUBUNIT"/>
    <property type="match status" value="1"/>
</dbReference>
<comment type="subcellular location">
    <subcellularLocation>
        <location evidence="7">Endoplasmic reticulum</location>
    </subcellularLocation>
    <subcellularLocation>
        <location evidence="7">Golgi apparatus</location>
        <location evidence="7">cis-Golgi network</location>
    </subcellularLocation>
    <subcellularLocation>
        <location evidence="1">Golgi apparatus</location>
    </subcellularLocation>
</comment>
<dbReference type="VEuPathDB" id="FungiDB:C5L36_0B09500"/>
<dbReference type="PANTHER" id="PTHR23249:SF15">
    <property type="entry name" value="TRAFFICKING PROTEIN PARTICLE COMPLEX SUBUNIT 4"/>
    <property type="match status" value="1"/>
</dbReference>
<dbReference type="InterPro" id="IPR007233">
    <property type="entry name" value="TRAPPC"/>
</dbReference>
<evidence type="ECO:0000256" key="6">
    <source>
        <dbReference type="ARBA" id="ARBA00038179"/>
    </source>
</evidence>
<dbReference type="Gene3D" id="3.30.450.70">
    <property type="match status" value="1"/>
</dbReference>
<dbReference type="GO" id="GO:0005783">
    <property type="term" value="C:endoplasmic reticulum"/>
    <property type="evidence" value="ECO:0007669"/>
    <property type="project" value="UniProtKB-SubCell"/>
</dbReference>
<dbReference type="SMART" id="SM01399">
    <property type="entry name" value="Sybindin"/>
    <property type="match status" value="1"/>
</dbReference>
<keyword evidence="4 7" id="KW-0931">ER-Golgi transport</keyword>
<name>A0A2U9R3Q1_PICKU</name>
<evidence type="ECO:0000256" key="5">
    <source>
        <dbReference type="ARBA" id="ARBA00023034"/>
    </source>
</evidence>
<sequence>MIYAVYIISKSGSLLYHKCNLNNTPNTLASLDSNDHLVMASNLHSIHAIASKLARTSQAPPNASIPSSLPGNRSGLKRVRTDLFDIILHQTVTGLKIVLVVSKNNQDNLGHGPNVSIDTANNYNYNTIDTDDYAPQIKKIYSLYSDYVLKNPFYLLDMPIRIPMFDTSIDSIW</sequence>
<evidence type="ECO:0000256" key="3">
    <source>
        <dbReference type="ARBA" id="ARBA00022824"/>
    </source>
</evidence>
<accession>A0A2U9R3Q1</accession>
<dbReference type="InterPro" id="IPR011012">
    <property type="entry name" value="Longin-like_dom_sf"/>
</dbReference>
<dbReference type="GO" id="GO:0006888">
    <property type="term" value="P:endoplasmic reticulum to Golgi vesicle-mediated transport"/>
    <property type="evidence" value="ECO:0007669"/>
    <property type="project" value="UniProtKB-UniRule"/>
</dbReference>
<evidence type="ECO:0000313" key="8">
    <source>
        <dbReference type="EMBL" id="AWU75709.1"/>
    </source>
</evidence>
<comment type="subunit">
    <text evidence="7">Part of the multisubunit transport protein particle (TRAPP) complex.</text>
</comment>
<evidence type="ECO:0000256" key="2">
    <source>
        <dbReference type="ARBA" id="ARBA00022448"/>
    </source>
</evidence>
<protein>
    <recommendedName>
        <fullName evidence="7">Trafficking protein particle complex subunit</fullName>
    </recommendedName>
</protein>
<dbReference type="GO" id="GO:0005794">
    <property type="term" value="C:Golgi apparatus"/>
    <property type="evidence" value="ECO:0007669"/>
    <property type="project" value="UniProtKB-SubCell"/>
</dbReference>
<dbReference type="KEGG" id="pkz:C5L36_0B09500"/>
<evidence type="ECO:0000256" key="7">
    <source>
        <dbReference type="RuleBase" id="RU366065"/>
    </source>
</evidence>
<reference evidence="8 9" key="1">
    <citation type="submission" date="2018-06" db="EMBL/GenBank/DDBJ databases">
        <title>Population genomics shows no distinction between pathogenic Candida krusei and environmental Pichia kudriavzevii: One species, four names.</title>
        <authorList>
            <person name="Douglass A.P."/>
            <person name="Offei B."/>
            <person name="Braun-Galleani S."/>
            <person name="Coughlan A.Y."/>
            <person name="Martos A."/>
            <person name="Ortiz-Merino R.A."/>
            <person name="Byrne K.P."/>
            <person name="Wolfe K.H."/>
        </authorList>
    </citation>
    <scope>NUCLEOTIDE SEQUENCE [LARGE SCALE GENOMIC DNA]</scope>
    <source>
        <strain evidence="8 9">CBS573</strain>
    </source>
</reference>
<dbReference type="AlphaFoldDB" id="A0A2U9R3Q1"/>
<dbReference type="STRING" id="4909.A0A2U9R3Q1"/>
<keyword evidence="9" id="KW-1185">Reference proteome</keyword>
<dbReference type="EMBL" id="CP028774">
    <property type="protein sequence ID" value="AWU75709.1"/>
    <property type="molecule type" value="Genomic_DNA"/>
</dbReference>
<keyword evidence="3 7" id="KW-0256">Endoplasmic reticulum</keyword>
<gene>
    <name evidence="8" type="ORF">C5L36_0B09500</name>
</gene>
<comment type="similarity">
    <text evidence="6">Belongs to the TRAPP small subunits family. TRAPPC4 subfamily.</text>
</comment>
<organism evidence="8 9">
    <name type="scientific">Pichia kudriavzevii</name>
    <name type="common">Yeast</name>
    <name type="synonym">Issatchenkia orientalis</name>
    <dbReference type="NCBI Taxonomy" id="4909"/>
    <lineage>
        <taxon>Eukaryota</taxon>
        <taxon>Fungi</taxon>
        <taxon>Dikarya</taxon>
        <taxon>Ascomycota</taxon>
        <taxon>Saccharomycotina</taxon>
        <taxon>Pichiomycetes</taxon>
        <taxon>Pichiales</taxon>
        <taxon>Pichiaceae</taxon>
        <taxon>Pichia</taxon>
    </lineage>
</organism>
<evidence type="ECO:0000313" key="9">
    <source>
        <dbReference type="Proteomes" id="UP000249293"/>
    </source>
</evidence>
<keyword evidence="2 7" id="KW-0813">Transport</keyword>